<keyword evidence="1" id="KW-0812">Transmembrane</keyword>
<sequence length="182" mass="21157">MSLGVKRLKNFILGLLIVVIVGFLLFMYIQDGRITEYQDYFLQFEWFQPLLISLAALLILIGLILVFSIFKPTHRKPGLYKDFDDGHVYVSRKAVEKTAFDTVAKYDQVRQPNVVAKLYNKKNKSYIDIKTDFFVPNNVQVQSLTEAIRSDIKKNVEYFTEMPVRKLEVNVRDQKTSGPRVL</sequence>
<feature type="transmembrane region" description="Helical" evidence="1">
    <location>
        <begin position="50"/>
        <end position="70"/>
    </location>
</feature>
<dbReference type="SMR" id="A0A0H2X0A0"/>
<evidence type="ECO:0000313" key="2">
    <source>
        <dbReference type="EMBL" id="AAW38481.1"/>
    </source>
</evidence>
<feature type="transmembrane region" description="Helical" evidence="1">
    <location>
        <begin position="12"/>
        <end position="30"/>
    </location>
</feature>
<reference evidence="2 3" key="1">
    <citation type="journal article" date="2005" name="J. Bacteriol.">
        <title>Insights on evolution of virulence and resistance from the complete genome analysis of an early methicillin-resistant Staphylococcus aureus strain and a biofilm-producing methicillin-resistant Staphylococcus epidermidis strain.</title>
        <authorList>
            <person name="Gill S.R."/>
            <person name="Fouts D.E."/>
            <person name="Archer G.L."/>
            <person name="Mongodin E.F."/>
            <person name="Deboy R.T."/>
            <person name="Ravel J."/>
            <person name="Paulsen I.T."/>
            <person name="Kolonay J.F."/>
            <person name="Brinkac L."/>
            <person name="Beanan M."/>
            <person name="Dodson R.J."/>
            <person name="Daugherty S.C."/>
            <person name="Madupu R."/>
            <person name="Angiuoli S.V."/>
            <person name="Durkin A.S."/>
            <person name="Haft D.H."/>
            <person name="Vamathevan J."/>
            <person name="Khouri H."/>
            <person name="Utterback T."/>
            <person name="Lee C."/>
            <person name="Dimitrov G."/>
            <person name="Jiang L."/>
            <person name="Qin H."/>
            <person name="Weidman J."/>
            <person name="Tran K."/>
            <person name="Kang K."/>
            <person name="Hance I.R."/>
            <person name="Nelson K.E."/>
            <person name="Fraser C.M."/>
        </authorList>
    </citation>
    <scope>NUCLEOTIDE SEQUENCE [LARGE SCALE GENOMIC DNA]</scope>
    <source>
        <strain evidence="2 3">COL</strain>
    </source>
</reference>
<accession>A0A0H2X0A0</accession>
<gene>
    <name evidence="2" type="ordered locus">SACOL2175</name>
</gene>
<protein>
    <recommendedName>
        <fullName evidence="4">Alkaline shock response membrane anchor protein AmaP</fullName>
    </recommendedName>
</protein>
<dbReference type="NCBIfam" id="NF033218">
    <property type="entry name" value="anchor_AmaP"/>
    <property type="match status" value="1"/>
</dbReference>
<dbReference type="AlphaFoldDB" id="A0A0H2X0A0"/>
<dbReference type="Proteomes" id="UP000000530">
    <property type="component" value="Chromosome"/>
</dbReference>
<dbReference type="EMBL" id="CP000046">
    <property type="protein sequence ID" value="AAW38481.1"/>
    <property type="molecule type" value="Genomic_DNA"/>
</dbReference>
<proteinExistence type="predicted"/>
<name>A0A0H2X0A0_STAAC</name>
<organism evidence="2 3">
    <name type="scientific">Staphylococcus aureus (strain COL)</name>
    <dbReference type="NCBI Taxonomy" id="93062"/>
    <lineage>
        <taxon>Bacteria</taxon>
        <taxon>Bacillati</taxon>
        <taxon>Bacillota</taxon>
        <taxon>Bacilli</taxon>
        <taxon>Bacillales</taxon>
        <taxon>Staphylococcaceae</taxon>
        <taxon>Staphylococcus</taxon>
    </lineage>
</organism>
<keyword evidence="1" id="KW-0472">Membrane</keyword>
<evidence type="ECO:0000313" key="3">
    <source>
        <dbReference type="Proteomes" id="UP000000530"/>
    </source>
</evidence>
<evidence type="ECO:0008006" key="4">
    <source>
        <dbReference type="Google" id="ProtNLM"/>
    </source>
</evidence>
<dbReference type="HOGENOM" id="CLU_1481149_0_0_9"/>
<evidence type="ECO:0000256" key="1">
    <source>
        <dbReference type="SAM" id="Phobius"/>
    </source>
</evidence>
<dbReference type="KEGG" id="sac:SACOL2175"/>
<keyword evidence="1" id="KW-1133">Transmembrane helix</keyword>